<organism evidence="3 4">
    <name type="scientific">Mycolicibacterium hippocampi</name>
    <dbReference type="NCBI Taxonomy" id="659824"/>
    <lineage>
        <taxon>Bacteria</taxon>
        <taxon>Bacillati</taxon>
        <taxon>Actinomycetota</taxon>
        <taxon>Actinomycetes</taxon>
        <taxon>Mycobacteriales</taxon>
        <taxon>Mycobacteriaceae</taxon>
        <taxon>Mycolicibacterium</taxon>
    </lineage>
</organism>
<feature type="transmembrane region" description="Helical" evidence="2">
    <location>
        <begin position="139"/>
        <end position="158"/>
    </location>
</feature>
<keyword evidence="2" id="KW-0472">Membrane</keyword>
<dbReference type="AlphaFoldDB" id="A0A7I9ZHZ3"/>
<proteinExistence type="predicted"/>
<name>A0A7I9ZHZ3_9MYCO</name>
<protein>
    <submittedName>
        <fullName evidence="3">Uncharacterized protein</fullName>
    </submittedName>
</protein>
<keyword evidence="2" id="KW-1133">Transmembrane helix</keyword>
<feature type="compositionally biased region" description="Basic and acidic residues" evidence="1">
    <location>
        <begin position="1"/>
        <end position="11"/>
    </location>
</feature>
<evidence type="ECO:0000313" key="3">
    <source>
        <dbReference type="EMBL" id="GFH00631.1"/>
    </source>
</evidence>
<feature type="transmembrane region" description="Helical" evidence="2">
    <location>
        <begin position="114"/>
        <end position="133"/>
    </location>
</feature>
<dbReference type="EMBL" id="BLLB01000002">
    <property type="protein sequence ID" value="GFH00631.1"/>
    <property type="molecule type" value="Genomic_DNA"/>
</dbReference>
<dbReference type="Proteomes" id="UP000465304">
    <property type="component" value="Unassembled WGS sequence"/>
</dbReference>
<reference evidence="3 4" key="1">
    <citation type="journal article" date="2019" name="Emerg. Microbes Infect.">
        <title>Comprehensive subspecies identification of 175 nontuberculous mycobacteria species based on 7547 genomic profiles.</title>
        <authorList>
            <person name="Matsumoto Y."/>
            <person name="Kinjo T."/>
            <person name="Motooka D."/>
            <person name="Nabeya D."/>
            <person name="Jung N."/>
            <person name="Uechi K."/>
            <person name="Horii T."/>
            <person name="Iida T."/>
            <person name="Fujita J."/>
            <person name="Nakamura S."/>
        </authorList>
    </citation>
    <scope>NUCLEOTIDE SEQUENCE [LARGE SCALE GENOMIC DNA]</scope>
    <source>
        <strain evidence="3 4">JCM 30996</strain>
    </source>
</reference>
<keyword evidence="4" id="KW-1185">Reference proteome</keyword>
<gene>
    <name evidence="3" type="ORF">MHIP_11140</name>
</gene>
<sequence>MTETGGDERGIRQGVAGGVDETTAGAPEVPVEHVVAMLRERLYGAISCLALLAVLTHYTGDFTSAWDRMIDVAVTMGGLWAASLLADFVAHLSVHERAPHGVEVWRMLQASGQILEACLLPLLALAVAGFGVLETDTALWVAKWILVGELGLIALLAVRRTQLPWWQQILTVVLLAGVGVLVIGIKVLAH</sequence>
<feature type="transmembrane region" description="Helical" evidence="2">
    <location>
        <begin position="72"/>
        <end position="94"/>
    </location>
</feature>
<evidence type="ECO:0000313" key="4">
    <source>
        <dbReference type="Proteomes" id="UP000465304"/>
    </source>
</evidence>
<evidence type="ECO:0000256" key="1">
    <source>
        <dbReference type="SAM" id="MobiDB-lite"/>
    </source>
</evidence>
<feature type="region of interest" description="Disordered" evidence="1">
    <location>
        <begin position="1"/>
        <end position="23"/>
    </location>
</feature>
<comment type="caution">
    <text evidence="3">The sequence shown here is derived from an EMBL/GenBank/DDBJ whole genome shotgun (WGS) entry which is preliminary data.</text>
</comment>
<evidence type="ECO:0000256" key="2">
    <source>
        <dbReference type="SAM" id="Phobius"/>
    </source>
</evidence>
<feature type="transmembrane region" description="Helical" evidence="2">
    <location>
        <begin position="170"/>
        <end position="189"/>
    </location>
</feature>
<feature type="transmembrane region" description="Helical" evidence="2">
    <location>
        <begin position="42"/>
        <end position="60"/>
    </location>
</feature>
<accession>A0A7I9ZHZ3</accession>
<keyword evidence="2" id="KW-0812">Transmembrane</keyword>